<dbReference type="Proteomes" id="UP000006431">
    <property type="component" value="Unassembled WGS sequence"/>
</dbReference>
<dbReference type="HOGENOM" id="CLU_3349473_0_0_7"/>
<accession>H1FTK2</accession>
<protein>
    <submittedName>
        <fullName evidence="1">Uncharacterized protein</fullName>
    </submittedName>
</protein>
<evidence type="ECO:0000313" key="2">
    <source>
        <dbReference type="Proteomes" id="UP000006431"/>
    </source>
</evidence>
<name>H1FTK2_SULGG</name>
<comment type="caution">
    <text evidence="1">The sequence shown here is derived from an EMBL/GenBank/DDBJ whole genome shotgun (WGS) entry which is preliminary data.</text>
</comment>
<dbReference type="PATRIC" id="fig|929558.5.peg.251"/>
<keyword evidence="2" id="KW-1185">Reference proteome</keyword>
<dbReference type="AlphaFoldDB" id="H1FTK2"/>
<proteinExistence type="predicted"/>
<organism evidence="1 2">
    <name type="scientific">Sulfurimonas gotlandica (strain DSM 19862 / JCM 16533 / GD1)</name>
    <dbReference type="NCBI Taxonomy" id="929558"/>
    <lineage>
        <taxon>Bacteria</taxon>
        <taxon>Pseudomonadati</taxon>
        <taxon>Campylobacterota</taxon>
        <taxon>Epsilonproteobacteria</taxon>
        <taxon>Campylobacterales</taxon>
        <taxon>Sulfurimonadaceae</taxon>
        <taxon>Sulfurimonas</taxon>
    </lineage>
</organism>
<dbReference type="STRING" id="929558.SMGD1_0251"/>
<evidence type="ECO:0000313" key="1">
    <source>
        <dbReference type="EMBL" id="EHP28778.1"/>
    </source>
</evidence>
<gene>
    <name evidence="1" type="ORF">SMGD1_0251</name>
</gene>
<sequence length="37" mass="4013">MTANTTRLIIELLVNNCVIVTATAANKNMITNLIINP</sequence>
<dbReference type="EMBL" id="AFRZ01000001">
    <property type="protein sequence ID" value="EHP28778.1"/>
    <property type="molecule type" value="Genomic_DNA"/>
</dbReference>
<reference evidence="1 2" key="1">
    <citation type="journal article" date="2012" name="Proc. Natl. Acad. Sci. U.S.A.">
        <title>Genome and physiology of a model Epsilonproteobacterium responsible for sulfide detoxification in marine oxygen depletion zones.</title>
        <authorList>
            <person name="Grote J."/>
            <person name="Schott T."/>
            <person name="Bruckner C.G."/>
            <person name="Glockner F.O."/>
            <person name="Jost G."/>
            <person name="Teeling H."/>
            <person name="Labrenz M."/>
            <person name="Jurgens K."/>
        </authorList>
    </citation>
    <scope>NUCLEOTIDE SEQUENCE [LARGE SCALE GENOMIC DNA]</scope>
    <source>
        <strain evidence="1 2">GD1</strain>
    </source>
</reference>